<feature type="compositionally biased region" description="Basic and acidic residues" evidence="1">
    <location>
        <begin position="493"/>
        <end position="519"/>
    </location>
</feature>
<keyword evidence="3" id="KW-1185">Reference proteome</keyword>
<dbReference type="InterPro" id="IPR013083">
    <property type="entry name" value="Znf_RING/FYVE/PHD"/>
</dbReference>
<dbReference type="CDD" id="cd00065">
    <property type="entry name" value="FYVE_like_SF"/>
    <property type="match status" value="1"/>
</dbReference>
<dbReference type="AlphaFoldDB" id="A0A1V9Y8P7"/>
<sequence>MVEHCEELSQRALARQLVQDIARDAVQNSDLWVDEARDDRSGWKLTVNKRNMQVFRARLPSTTKKVNPSLYTFLTVGYLPTSLNDLRTALLATTSVEDQIMQSYLLDKDYVTSHVVQNYTDDNDSDDGLPSDTPVDFFGIKYLQFTLPGTKLGVYARDTLYLEYLIVLPDNHGIDTLVKVVYSIDNSIPSPDPNCFRATIMDTMLFRPAQNGKIHVIVKSYHDMKGSVPKYLGDQSSLSFWRIYKRIATLGLVRNLLSATHLRPSGSIAQSHPMTRASYRRLIADSAKKQCVVCAKKISLFSNKLLCHLCGLCMCSKCFLRINYSVQESPSAISFADMHKTIMIAHTEDFCRLCVRANGPVTDDPNQIASVAPTTPVDVASWPFSESTATSAKSSVAPPSEGSDSMYFGMQIKHHPSIIRRSSTATTKDERDYRLSKEEQPPLVLLTPSQMSALEEPVESTDVFEEMRKSIAIQENLISAMRASWHGSTEGTEYPRRMSRMDTTQDRFARDNDRFEELD</sequence>
<feature type="region of interest" description="Disordered" evidence="1">
    <location>
        <begin position="486"/>
        <end position="519"/>
    </location>
</feature>
<dbReference type="Proteomes" id="UP000243217">
    <property type="component" value="Unassembled WGS sequence"/>
</dbReference>
<dbReference type="OrthoDB" id="61303at2759"/>
<comment type="caution">
    <text evidence="2">The sequence shown here is derived from an EMBL/GenBank/DDBJ whole genome shotgun (WGS) entry which is preliminary data.</text>
</comment>
<dbReference type="EMBL" id="JNBS01004846">
    <property type="protein sequence ID" value="OQR82064.1"/>
    <property type="molecule type" value="Genomic_DNA"/>
</dbReference>
<protein>
    <recommendedName>
        <fullName evidence="4">FYVE-type domain-containing protein</fullName>
    </recommendedName>
</protein>
<dbReference type="Gene3D" id="3.30.40.10">
    <property type="entry name" value="Zinc/RING finger domain, C3HC4 (zinc finger)"/>
    <property type="match status" value="1"/>
</dbReference>
<evidence type="ECO:0000256" key="1">
    <source>
        <dbReference type="SAM" id="MobiDB-lite"/>
    </source>
</evidence>
<dbReference type="SUPFAM" id="SSF55961">
    <property type="entry name" value="Bet v1-like"/>
    <property type="match status" value="1"/>
</dbReference>
<organism evidence="2 3">
    <name type="scientific">Thraustotheca clavata</name>
    <dbReference type="NCBI Taxonomy" id="74557"/>
    <lineage>
        <taxon>Eukaryota</taxon>
        <taxon>Sar</taxon>
        <taxon>Stramenopiles</taxon>
        <taxon>Oomycota</taxon>
        <taxon>Saprolegniomycetes</taxon>
        <taxon>Saprolegniales</taxon>
        <taxon>Achlyaceae</taxon>
        <taxon>Thraustotheca</taxon>
    </lineage>
</organism>
<name>A0A1V9Y8P7_9STRA</name>
<dbReference type="InterPro" id="IPR052727">
    <property type="entry name" value="Rab4/Rab5_effector"/>
</dbReference>
<accession>A0A1V9Y8P7</accession>
<dbReference type="InterPro" id="IPR023393">
    <property type="entry name" value="START-like_dom_sf"/>
</dbReference>
<dbReference type="SUPFAM" id="SSF57903">
    <property type="entry name" value="FYVE/PHD zinc finger"/>
    <property type="match status" value="1"/>
</dbReference>
<evidence type="ECO:0000313" key="2">
    <source>
        <dbReference type="EMBL" id="OQR82064.1"/>
    </source>
</evidence>
<evidence type="ECO:0008006" key="4">
    <source>
        <dbReference type="Google" id="ProtNLM"/>
    </source>
</evidence>
<dbReference type="Gene3D" id="3.30.530.20">
    <property type="match status" value="1"/>
</dbReference>
<dbReference type="PANTHER" id="PTHR13510">
    <property type="entry name" value="FYVE-FINGER-CONTAINING RAB5 EFFECTOR PROTEIN RABENOSYN-5-RELATED"/>
    <property type="match status" value="1"/>
</dbReference>
<gene>
    <name evidence="2" type="ORF">THRCLA_11170</name>
</gene>
<evidence type="ECO:0000313" key="3">
    <source>
        <dbReference type="Proteomes" id="UP000243217"/>
    </source>
</evidence>
<reference evidence="2 3" key="1">
    <citation type="journal article" date="2014" name="Genome Biol. Evol.">
        <title>The secreted proteins of Achlya hypogyna and Thraustotheca clavata identify the ancestral oomycete secretome and reveal gene acquisitions by horizontal gene transfer.</title>
        <authorList>
            <person name="Misner I."/>
            <person name="Blouin N."/>
            <person name="Leonard G."/>
            <person name="Richards T.A."/>
            <person name="Lane C.E."/>
        </authorList>
    </citation>
    <scope>NUCLEOTIDE SEQUENCE [LARGE SCALE GENOMIC DNA]</scope>
    <source>
        <strain evidence="2 3">ATCC 34112</strain>
    </source>
</reference>
<dbReference type="InterPro" id="IPR011011">
    <property type="entry name" value="Znf_FYVE_PHD"/>
</dbReference>
<proteinExistence type="predicted"/>
<dbReference type="PANTHER" id="PTHR13510:SF44">
    <property type="entry name" value="RABENOSYN-5"/>
    <property type="match status" value="1"/>
</dbReference>